<evidence type="ECO:0000259" key="4">
    <source>
        <dbReference type="PROSITE" id="PS51898"/>
    </source>
</evidence>
<dbReference type="GeneID" id="45698352"/>
<evidence type="ECO:0000256" key="2">
    <source>
        <dbReference type="ARBA" id="ARBA00022908"/>
    </source>
</evidence>
<accession>A0AAQ0BU39</accession>
<dbReference type="GO" id="GO:0006310">
    <property type="term" value="P:DNA recombination"/>
    <property type="evidence" value="ECO:0007669"/>
    <property type="project" value="UniProtKB-KW"/>
</dbReference>
<evidence type="ECO:0000313" key="6">
    <source>
        <dbReference type="Proteomes" id="UP000594892"/>
    </source>
</evidence>
<dbReference type="InterPro" id="IPR050808">
    <property type="entry name" value="Phage_Integrase"/>
</dbReference>
<evidence type="ECO:0000256" key="1">
    <source>
        <dbReference type="ARBA" id="ARBA00008857"/>
    </source>
</evidence>
<evidence type="ECO:0000313" key="5">
    <source>
        <dbReference type="EMBL" id="QPQ93175.1"/>
    </source>
</evidence>
<dbReference type="PANTHER" id="PTHR30629:SF2">
    <property type="entry name" value="PROPHAGE INTEGRASE INTS-RELATED"/>
    <property type="match status" value="1"/>
</dbReference>
<dbReference type="EMBL" id="CP065601">
    <property type="protein sequence ID" value="QPQ93175.1"/>
    <property type="molecule type" value="Genomic_DNA"/>
</dbReference>
<dbReference type="InterPro" id="IPR011010">
    <property type="entry name" value="DNA_brk_join_enz"/>
</dbReference>
<name>A0AAQ0BU39_BURGL</name>
<comment type="similarity">
    <text evidence="1">Belongs to the 'phage' integrase family.</text>
</comment>
<dbReference type="Gene3D" id="1.10.443.10">
    <property type="entry name" value="Intergrase catalytic core"/>
    <property type="match status" value="1"/>
</dbReference>
<proteinExistence type="inferred from homology"/>
<dbReference type="AlphaFoldDB" id="A0AAQ0BU39"/>
<gene>
    <name evidence="5" type="ORF">I6H06_12885</name>
</gene>
<protein>
    <submittedName>
        <fullName evidence="5">Tyrosine-type recombinase/integrase</fullName>
    </submittedName>
</protein>
<organism evidence="5 6">
    <name type="scientific">Burkholderia glumae</name>
    <name type="common">Pseudomonas glumae</name>
    <dbReference type="NCBI Taxonomy" id="337"/>
    <lineage>
        <taxon>Bacteria</taxon>
        <taxon>Pseudomonadati</taxon>
        <taxon>Pseudomonadota</taxon>
        <taxon>Betaproteobacteria</taxon>
        <taxon>Burkholderiales</taxon>
        <taxon>Burkholderiaceae</taxon>
        <taxon>Burkholderia</taxon>
    </lineage>
</organism>
<dbReference type="InterPro" id="IPR002104">
    <property type="entry name" value="Integrase_catalytic"/>
</dbReference>
<reference evidence="5 6" key="1">
    <citation type="submission" date="2020-12" db="EMBL/GenBank/DDBJ databases">
        <title>FDA dAtabase for Regulatory Grade micrObial Sequences (FDA-ARGOS): Supporting development and validation of Infectious Disease Dx tests.</title>
        <authorList>
            <person name="Minogue T."/>
            <person name="Wolcott M."/>
            <person name="Wasieloski L."/>
            <person name="Aguilar W."/>
            <person name="Moore D."/>
            <person name="Jaissle J."/>
            <person name="Tallon L."/>
            <person name="Sadzewicz L."/>
            <person name="Zhao X."/>
            <person name="Boylan J."/>
            <person name="Ott S."/>
            <person name="Bowen H."/>
            <person name="Vavikolanu K."/>
            <person name="Mehta A."/>
            <person name="Aluvathingal J."/>
            <person name="Nadendla S."/>
            <person name="Yan Y."/>
            <person name="Sichtig H."/>
        </authorList>
    </citation>
    <scope>NUCLEOTIDE SEQUENCE [LARGE SCALE GENOMIC DNA]</scope>
    <source>
        <strain evidence="5 6">FDAARGOS_949</strain>
    </source>
</reference>
<feature type="domain" description="Tyr recombinase" evidence="4">
    <location>
        <begin position="163"/>
        <end position="370"/>
    </location>
</feature>
<dbReference type="RefSeq" id="WP_015876072.1">
    <property type="nucleotide sequence ID" value="NZ_CP033641.1"/>
</dbReference>
<dbReference type="InterPro" id="IPR013762">
    <property type="entry name" value="Integrase-like_cat_sf"/>
</dbReference>
<dbReference type="PANTHER" id="PTHR30629">
    <property type="entry name" value="PROPHAGE INTEGRASE"/>
    <property type="match status" value="1"/>
</dbReference>
<evidence type="ECO:0000256" key="3">
    <source>
        <dbReference type="ARBA" id="ARBA00023172"/>
    </source>
</evidence>
<sequence>MTPRRRKSPDGLPSRVYIRDGSFYWVRPDSNKWIRLCRVSEGDALMLERLAAEKRQFTAAAGGGNLPRLVGEFMDTHKMRYAPSFRDEWVRRGEAVIESLCEWNVERVDAGAVEDFLMKNWADRLPMQRAMKAWLSTFFNWIIRRKKLMQVNPCREVIVKKPKARDVYIPDRDFVAIRDALMTYTYTKNAGTPKEKTLVGKVQTGPMMQCFIDLCYLTCQRSTDIRLLRWDQIDRDAGVIHFVPTKTEDSSGEAVDWPLTPDIEAVLARAKLLDPAFGQTYVIRDRKGKPKTDQSCRDAWDGAIDRVAKLDPSIAGKPYTIKDIRAKALTDAKRAGYAIEDLRVAGAHTDTATTETYLKAREVPRSKVVLHLPMPKSA</sequence>
<keyword evidence="2" id="KW-0229">DNA integration</keyword>
<dbReference type="PROSITE" id="PS51898">
    <property type="entry name" value="TYR_RECOMBINASE"/>
    <property type="match status" value="1"/>
</dbReference>
<dbReference type="Pfam" id="PF00589">
    <property type="entry name" value="Phage_integrase"/>
    <property type="match status" value="1"/>
</dbReference>
<dbReference type="Proteomes" id="UP000594892">
    <property type="component" value="Chromosome 2"/>
</dbReference>
<dbReference type="GO" id="GO:0015074">
    <property type="term" value="P:DNA integration"/>
    <property type="evidence" value="ECO:0007669"/>
    <property type="project" value="UniProtKB-KW"/>
</dbReference>
<dbReference type="GO" id="GO:0003677">
    <property type="term" value="F:DNA binding"/>
    <property type="evidence" value="ECO:0007669"/>
    <property type="project" value="InterPro"/>
</dbReference>
<dbReference type="SUPFAM" id="SSF56349">
    <property type="entry name" value="DNA breaking-rejoining enzymes"/>
    <property type="match status" value="1"/>
</dbReference>
<keyword evidence="3" id="KW-0233">DNA recombination</keyword>